<reference evidence="6 7" key="2">
    <citation type="journal article" date="2017" name="Nature">
        <title>The Apostasia genome and the evolution of orchids.</title>
        <authorList>
            <person name="Zhang G.Q."/>
            <person name="Liu K.W."/>
            <person name="Li Z."/>
            <person name="Lohaus R."/>
            <person name="Hsiao Y.Y."/>
            <person name="Niu S.C."/>
            <person name="Wang J.Y."/>
            <person name="Lin Y.C."/>
            <person name="Xu Q."/>
            <person name="Chen L.J."/>
            <person name="Yoshida K."/>
            <person name="Fujiwara S."/>
            <person name="Wang Z.W."/>
            <person name="Zhang Y.Q."/>
            <person name="Mitsuda N."/>
            <person name="Wang M."/>
            <person name="Liu G.H."/>
            <person name="Pecoraro L."/>
            <person name="Huang H.X."/>
            <person name="Xiao X.J."/>
            <person name="Lin M."/>
            <person name="Wu X.Y."/>
            <person name="Wu W.L."/>
            <person name="Chen Y.Y."/>
            <person name="Chang S.B."/>
            <person name="Sakamoto S."/>
            <person name="Ohme-Takagi M."/>
            <person name="Yagi M."/>
            <person name="Zeng S.J."/>
            <person name="Shen C.Y."/>
            <person name="Yeh C.M."/>
            <person name="Luo Y.B."/>
            <person name="Tsai W.C."/>
            <person name="Van de Peer Y."/>
            <person name="Liu Z.J."/>
        </authorList>
    </citation>
    <scope>NUCLEOTIDE SEQUENCE [LARGE SCALE GENOMIC DNA]</scope>
    <source>
        <tissue evidence="6">The whole plant</tissue>
    </source>
</reference>
<dbReference type="InterPro" id="IPR000535">
    <property type="entry name" value="MSP_dom"/>
</dbReference>
<feature type="repeat" description="ANK" evidence="3">
    <location>
        <begin position="398"/>
        <end position="430"/>
    </location>
</feature>
<keyword evidence="7" id="KW-1185">Reference proteome</keyword>
<dbReference type="OrthoDB" id="194358at2759"/>
<dbReference type="Pfam" id="PF12796">
    <property type="entry name" value="Ank_2"/>
    <property type="match status" value="2"/>
</dbReference>
<feature type="region of interest" description="Disordered" evidence="4">
    <location>
        <begin position="515"/>
        <end position="542"/>
    </location>
</feature>
<feature type="repeat" description="ANK" evidence="3">
    <location>
        <begin position="275"/>
        <end position="307"/>
    </location>
</feature>
<keyword evidence="1" id="KW-0677">Repeat</keyword>
<dbReference type="InterPro" id="IPR002110">
    <property type="entry name" value="Ankyrin_rpt"/>
</dbReference>
<dbReference type="Gene3D" id="2.60.40.10">
    <property type="entry name" value="Immunoglobulins"/>
    <property type="match status" value="1"/>
</dbReference>
<dbReference type="InterPro" id="IPR036770">
    <property type="entry name" value="Ankyrin_rpt-contain_sf"/>
</dbReference>
<dbReference type="PANTHER" id="PTHR24161:SF116">
    <property type="entry name" value="ANKYRIN REPEAT DOMAIN-CONTAINING PROTEIN 50"/>
    <property type="match status" value="1"/>
</dbReference>
<dbReference type="PROSITE" id="PS50202">
    <property type="entry name" value="MSP"/>
    <property type="match status" value="1"/>
</dbReference>
<feature type="repeat" description="ANK" evidence="3">
    <location>
        <begin position="309"/>
        <end position="333"/>
    </location>
</feature>
<reference evidence="6 7" key="1">
    <citation type="journal article" date="2016" name="Sci. Rep.">
        <title>The Dendrobium catenatum Lindl. genome sequence provides insights into polysaccharide synthase, floral development and adaptive evolution.</title>
        <authorList>
            <person name="Zhang G.Q."/>
            <person name="Xu Q."/>
            <person name="Bian C."/>
            <person name="Tsai W.C."/>
            <person name="Yeh C.M."/>
            <person name="Liu K.W."/>
            <person name="Yoshida K."/>
            <person name="Zhang L.S."/>
            <person name="Chang S.B."/>
            <person name="Chen F."/>
            <person name="Shi Y."/>
            <person name="Su Y.Y."/>
            <person name="Zhang Y.Q."/>
            <person name="Chen L.J."/>
            <person name="Yin Y."/>
            <person name="Lin M."/>
            <person name="Huang H."/>
            <person name="Deng H."/>
            <person name="Wang Z.W."/>
            <person name="Zhu S.L."/>
            <person name="Zhao X."/>
            <person name="Deng C."/>
            <person name="Niu S.C."/>
            <person name="Huang J."/>
            <person name="Wang M."/>
            <person name="Liu G.H."/>
            <person name="Yang H.J."/>
            <person name="Xiao X.J."/>
            <person name="Hsiao Y.Y."/>
            <person name="Wu W.L."/>
            <person name="Chen Y.Y."/>
            <person name="Mitsuda N."/>
            <person name="Ohme-Takagi M."/>
            <person name="Luo Y.B."/>
            <person name="Van de Peer Y."/>
            <person name="Liu Z.J."/>
        </authorList>
    </citation>
    <scope>NUCLEOTIDE SEQUENCE [LARGE SCALE GENOMIC DNA]</scope>
    <source>
        <tissue evidence="6">The whole plant</tissue>
    </source>
</reference>
<sequence length="567" mass="59159">MDRLLRLEPSNRVVVRVEPGLRCYGSLTLRNVMYTMPVAFRLLPLNRTRFAIRPQTGIIAPLATLTVEITYLPPQPPAPILPESAPHSDDTFFLDSVVAPGASVKDGAAFSSLESVPADWFTAKKKQVFSDSALRVFFVGSAILSRLVADGDMEKVREVLEASDPEWHSADSTDAQGQTLLHLAIARSRADLVQLILEFGANVECRSRAGRSPLESAAAIGEALIAELLLARGASTRSSSRSSWSPLHHAAVGGHLEVLQILLLKGAAVDVVAADGRTPLHLAAEERRRDCVAALLAAGASGDARGGATGSTALHVAAAMGDEATARILIEKGCAGLKEARNSAGKTAYDLAAEEGHARLLGLLRLGEGLAAAARKGEGGNAVRAIEMGAAVDGRDGWGWTALMRAGFKGRVEVMKVLIDKGAAVDAKDEEGYTALHCAVEAGQAEAVEVLVKRGADTEMRTGKGRTAMEIASSLGYAGIVRILSQGGASDAMVPVVPTPVGAAQVVERPGKEKLGKGRIGVGKDRDKEGRKKGGRIGNRAGSVGGAGMRGAFVDRPAGTGTAVATY</sequence>
<evidence type="ECO:0000313" key="7">
    <source>
        <dbReference type="Proteomes" id="UP000233837"/>
    </source>
</evidence>
<dbReference type="SUPFAM" id="SSF49354">
    <property type="entry name" value="PapD-like"/>
    <property type="match status" value="1"/>
</dbReference>
<evidence type="ECO:0000256" key="2">
    <source>
        <dbReference type="ARBA" id="ARBA00023043"/>
    </source>
</evidence>
<organism evidence="6 7">
    <name type="scientific">Dendrobium catenatum</name>
    <dbReference type="NCBI Taxonomy" id="906689"/>
    <lineage>
        <taxon>Eukaryota</taxon>
        <taxon>Viridiplantae</taxon>
        <taxon>Streptophyta</taxon>
        <taxon>Embryophyta</taxon>
        <taxon>Tracheophyta</taxon>
        <taxon>Spermatophyta</taxon>
        <taxon>Magnoliopsida</taxon>
        <taxon>Liliopsida</taxon>
        <taxon>Asparagales</taxon>
        <taxon>Orchidaceae</taxon>
        <taxon>Epidendroideae</taxon>
        <taxon>Malaxideae</taxon>
        <taxon>Dendrobiinae</taxon>
        <taxon>Dendrobium</taxon>
    </lineage>
</organism>
<dbReference type="Pfam" id="PF00023">
    <property type="entry name" value="Ank"/>
    <property type="match status" value="2"/>
</dbReference>
<name>A0A2I0VMG3_9ASPA</name>
<dbReference type="InterPro" id="IPR013783">
    <property type="entry name" value="Ig-like_fold"/>
</dbReference>
<evidence type="ECO:0000256" key="3">
    <source>
        <dbReference type="PROSITE-ProRule" id="PRU00023"/>
    </source>
</evidence>
<evidence type="ECO:0000256" key="4">
    <source>
        <dbReference type="SAM" id="MobiDB-lite"/>
    </source>
</evidence>
<dbReference type="PRINTS" id="PR01415">
    <property type="entry name" value="ANKYRIN"/>
</dbReference>
<dbReference type="SMART" id="SM00248">
    <property type="entry name" value="ANK"/>
    <property type="match status" value="8"/>
</dbReference>
<evidence type="ECO:0000259" key="5">
    <source>
        <dbReference type="PROSITE" id="PS50202"/>
    </source>
</evidence>
<dbReference type="PROSITE" id="PS50088">
    <property type="entry name" value="ANK_REPEAT"/>
    <property type="match status" value="7"/>
</dbReference>
<dbReference type="SUPFAM" id="SSF48403">
    <property type="entry name" value="Ankyrin repeat"/>
    <property type="match status" value="1"/>
</dbReference>
<feature type="repeat" description="ANK" evidence="3">
    <location>
        <begin position="431"/>
        <end position="463"/>
    </location>
</feature>
<feature type="repeat" description="ANK" evidence="3">
    <location>
        <begin position="242"/>
        <end position="274"/>
    </location>
</feature>
<accession>A0A2I0VMG3</accession>
<dbReference type="Gene3D" id="1.25.40.20">
    <property type="entry name" value="Ankyrin repeat-containing domain"/>
    <property type="match status" value="4"/>
</dbReference>
<evidence type="ECO:0000256" key="1">
    <source>
        <dbReference type="ARBA" id="ARBA00022737"/>
    </source>
</evidence>
<keyword evidence="2 3" id="KW-0040">ANK repeat</keyword>
<feature type="domain" description="MSP" evidence="5">
    <location>
        <begin position="4"/>
        <end position="139"/>
    </location>
</feature>
<dbReference type="PANTHER" id="PTHR24161">
    <property type="entry name" value="ANK_REP_REGION DOMAIN-CONTAINING PROTEIN-RELATED"/>
    <property type="match status" value="1"/>
</dbReference>
<dbReference type="AlphaFoldDB" id="A0A2I0VMG3"/>
<feature type="compositionally biased region" description="Basic and acidic residues" evidence="4">
    <location>
        <begin position="515"/>
        <end position="532"/>
    </location>
</feature>
<dbReference type="EMBL" id="KZ503413">
    <property type="protein sequence ID" value="PKU64605.1"/>
    <property type="molecule type" value="Genomic_DNA"/>
</dbReference>
<evidence type="ECO:0000313" key="6">
    <source>
        <dbReference type="EMBL" id="PKU64605.1"/>
    </source>
</evidence>
<gene>
    <name evidence="6" type="primary">KEG</name>
    <name evidence="6" type="ORF">MA16_Dca026103</name>
</gene>
<dbReference type="InterPro" id="IPR008962">
    <property type="entry name" value="PapD-like_sf"/>
</dbReference>
<dbReference type="Proteomes" id="UP000233837">
    <property type="component" value="Unassembled WGS sequence"/>
</dbReference>
<proteinExistence type="predicted"/>
<feature type="repeat" description="ANK" evidence="3">
    <location>
        <begin position="176"/>
        <end position="208"/>
    </location>
</feature>
<dbReference type="STRING" id="906689.A0A2I0VMG3"/>
<dbReference type="PROSITE" id="PS50297">
    <property type="entry name" value="ANK_REP_REGION"/>
    <property type="match status" value="7"/>
</dbReference>
<protein>
    <submittedName>
        <fullName evidence="6">E3 ubiquitin-protein ligase KEG</fullName>
    </submittedName>
</protein>
<feature type="repeat" description="ANK" evidence="3">
    <location>
        <begin position="209"/>
        <end position="241"/>
    </location>
</feature>